<dbReference type="PANTHER" id="PTHR30070">
    <property type="entry name" value="HEME EXPORTER PROTEIN B"/>
    <property type="match status" value="1"/>
</dbReference>
<dbReference type="GO" id="GO:1903607">
    <property type="term" value="P:cytochrome c biosynthetic process"/>
    <property type="evidence" value="ECO:0007669"/>
    <property type="project" value="TreeGrafter"/>
</dbReference>
<dbReference type="Proteomes" id="UP000484885">
    <property type="component" value="Unassembled WGS sequence"/>
</dbReference>
<dbReference type="GO" id="GO:0015232">
    <property type="term" value="F:heme transmembrane transporter activity"/>
    <property type="evidence" value="ECO:0007669"/>
    <property type="project" value="InterPro"/>
</dbReference>
<evidence type="ECO:0000256" key="8">
    <source>
        <dbReference type="ARBA" id="ARBA00022692"/>
    </source>
</evidence>
<evidence type="ECO:0000256" key="7">
    <source>
        <dbReference type="ARBA" id="ARBA00022519"/>
    </source>
</evidence>
<dbReference type="InterPro" id="IPR003544">
    <property type="entry name" value="Cyt_c_biogenesis_CcmB"/>
</dbReference>
<keyword evidence="7 12" id="KW-0997">Cell inner membrane</keyword>
<keyword evidence="5 12" id="KW-0813">Transport</keyword>
<feature type="transmembrane region" description="Helical" evidence="13">
    <location>
        <begin position="21"/>
        <end position="41"/>
    </location>
</feature>
<evidence type="ECO:0000256" key="11">
    <source>
        <dbReference type="ARBA" id="ARBA00023136"/>
    </source>
</evidence>
<proteinExistence type="inferred from homology"/>
<dbReference type="PIRSF" id="PIRSF002764">
    <property type="entry name" value="CcmB"/>
    <property type="match status" value="1"/>
</dbReference>
<dbReference type="AlphaFoldDB" id="A0A845UXI9"/>
<organism evidence="14 15">
    <name type="scientific">Wenzhouxiangella limi</name>
    <dbReference type="NCBI Taxonomy" id="2707351"/>
    <lineage>
        <taxon>Bacteria</taxon>
        <taxon>Pseudomonadati</taxon>
        <taxon>Pseudomonadota</taxon>
        <taxon>Gammaproteobacteria</taxon>
        <taxon>Chromatiales</taxon>
        <taxon>Wenzhouxiangellaceae</taxon>
        <taxon>Wenzhouxiangella</taxon>
    </lineage>
</organism>
<evidence type="ECO:0000256" key="3">
    <source>
        <dbReference type="ARBA" id="ARBA00010544"/>
    </source>
</evidence>
<evidence type="ECO:0000256" key="9">
    <source>
        <dbReference type="ARBA" id="ARBA00022748"/>
    </source>
</evidence>
<evidence type="ECO:0000256" key="1">
    <source>
        <dbReference type="ARBA" id="ARBA00002442"/>
    </source>
</evidence>
<dbReference type="GO" id="GO:0017004">
    <property type="term" value="P:cytochrome complex assembly"/>
    <property type="evidence" value="ECO:0007669"/>
    <property type="project" value="UniProtKB-KW"/>
</dbReference>
<dbReference type="RefSeq" id="WP_164211508.1">
    <property type="nucleotide sequence ID" value="NZ_JAAGSC010000041.1"/>
</dbReference>
<comment type="caution">
    <text evidence="14">The sequence shown here is derived from an EMBL/GenBank/DDBJ whole genome shotgun (WGS) entry which is preliminary data.</text>
</comment>
<evidence type="ECO:0000313" key="15">
    <source>
        <dbReference type="Proteomes" id="UP000484885"/>
    </source>
</evidence>
<keyword evidence="10 13" id="KW-1133">Transmembrane helix</keyword>
<evidence type="ECO:0000256" key="10">
    <source>
        <dbReference type="ARBA" id="ARBA00022989"/>
    </source>
</evidence>
<feature type="transmembrane region" description="Helical" evidence="13">
    <location>
        <begin position="197"/>
        <end position="217"/>
    </location>
</feature>
<feature type="transmembrane region" description="Helical" evidence="13">
    <location>
        <begin position="161"/>
        <end position="185"/>
    </location>
</feature>
<dbReference type="PANTHER" id="PTHR30070:SF1">
    <property type="entry name" value="CYTOCHROME C BIOGENESIS B-RELATED"/>
    <property type="match status" value="1"/>
</dbReference>
<protein>
    <recommendedName>
        <fullName evidence="4 12">Heme exporter protein B</fullName>
    </recommendedName>
</protein>
<accession>A0A845UXI9</accession>
<dbReference type="PRINTS" id="PR01414">
    <property type="entry name" value="CCMBBIOGNSIS"/>
</dbReference>
<comment type="similarity">
    <text evidence="3 12">Belongs to the CcmB/CycW/HelB family.</text>
</comment>
<feature type="transmembrane region" description="Helical" evidence="13">
    <location>
        <begin position="128"/>
        <end position="149"/>
    </location>
</feature>
<feature type="transmembrane region" description="Helical" evidence="13">
    <location>
        <begin position="103"/>
        <end position="122"/>
    </location>
</feature>
<keyword evidence="15" id="KW-1185">Reference proteome</keyword>
<evidence type="ECO:0000256" key="5">
    <source>
        <dbReference type="ARBA" id="ARBA00022448"/>
    </source>
</evidence>
<name>A0A845UXI9_9GAMM</name>
<dbReference type="NCBIfam" id="TIGR01190">
    <property type="entry name" value="ccmB"/>
    <property type="match status" value="1"/>
</dbReference>
<dbReference type="InterPro" id="IPR026031">
    <property type="entry name" value="Cyt_c_CcmB_bac"/>
</dbReference>
<evidence type="ECO:0000256" key="12">
    <source>
        <dbReference type="PIRNR" id="PIRNR002764"/>
    </source>
</evidence>
<keyword evidence="11 12" id="KW-0472">Membrane</keyword>
<evidence type="ECO:0000256" key="13">
    <source>
        <dbReference type="SAM" id="Phobius"/>
    </source>
</evidence>
<feature type="transmembrane region" description="Helical" evidence="13">
    <location>
        <begin position="47"/>
        <end position="68"/>
    </location>
</feature>
<comment type="function">
    <text evidence="1 12">Required for the export of heme to the periplasm for the biogenesis of c-type cytochromes.</text>
</comment>
<evidence type="ECO:0000256" key="6">
    <source>
        <dbReference type="ARBA" id="ARBA00022475"/>
    </source>
</evidence>
<dbReference type="GO" id="GO:0005886">
    <property type="term" value="C:plasma membrane"/>
    <property type="evidence" value="ECO:0007669"/>
    <property type="project" value="UniProtKB-SubCell"/>
</dbReference>
<reference evidence="14 15" key="1">
    <citation type="submission" date="2020-02" db="EMBL/GenBank/DDBJ databases">
        <authorList>
            <person name="Zhang X.-Y."/>
        </authorList>
    </citation>
    <scope>NUCLEOTIDE SEQUENCE [LARGE SCALE GENOMIC DNA]</scope>
    <source>
        <strain evidence="14 15">C33</strain>
    </source>
</reference>
<keyword evidence="8 13" id="KW-0812">Transmembrane</keyword>
<dbReference type="Pfam" id="PF03379">
    <property type="entry name" value="CcmB"/>
    <property type="match status" value="1"/>
</dbReference>
<keyword evidence="6 12" id="KW-1003">Cell membrane</keyword>
<sequence>MTRAMLALLRRDLRLAVRHGGESLMPLVFLFAVLILVPLGVGPGPNLLSAIAPGMVWVAALLASLLALEHLFRPDLDDGTLEQWWTGETPVGLLVMTRLFSHWLITGLPVIVFAPVAAQMLYLPDRALSTLVVSLLIGTPLLSLIGGLASALTLGTNRGSVLLSILIFPLVVPVLIFATGAVSAAADGLSARAHLGLLSALLILAVTLIPLATTAALRLNIE</sequence>
<gene>
    <name evidence="14" type="primary">ccmB</name>
    <name evidence="14" type="ORF">G3I74_10380</name>
</gene>
<comment type="subcellular location">
    <subcellularLocation>
        <location evidence="2">Cell inner membrane</location>
        <topology evidence="2">Multi-pass membrane protein</topology>
    </subcellularLocation>
</comment>
<evidence type="ECO:0000313" key="14">
    <source>
        <dbReference type="EMBL" id="NDY96137.1"/>
    </source>
</evidence>
<dbReference type="EMBL" id="JAAGSC010000041">
    <property type="protein sequence ID" value="NDY96137.1"/>
    <property type="molecule type" value="Genomic_DNA"/>
</dbReference>
<evidence type="ECO:0000256" key="4">
    <source>
        <dbReference type="ARBA" id="ARBA00016452"/>
    </source>
</evidence>
<evidence type="ECO:0000256" key="2">
    <source>
        <dbReference type="ARBA" id="ARBA00004429"/>
    </source>
</evidence>
<keyword evidence="9 12" id="KW-0201">Cytochrome c-type biogenesis</keyword>